<evidence type="ECO:0000259" key="2">
    <source>
        <dbReference type="Pfam" id="PF14016"/>
    </source>
</evidence>
<accession>A0A9X2EGM2</accession>
<reference evidence="3" key="1">
    <citation type="submission" date="2022-06" db="EMBL/GenBank/DDBJ databases">
        <title>Novel species in genus nocardia.</title>
        <authorList>
            <person name="Li F."/>
        </authorList>
    </citation>
    <scope>NUCLEOTIDE SEQUENCE</scope>
    <source>
        <strain evidence="3">CDC141</strain>
    </source>
</reference>
<comment type="caution">
    <text evidence="3">The sequence shown here is derived from an EMBL/GenBank/DDBJ whole genome shotgun (WGS) entry which is preliminary data.</text>
</comment>
<organism evidence="3 4">
    <name type="scientific">Nocardia pulmonis</name>
    <dbReference type="NCBI Taxonomy" id="2951408"/>
    <lineage>
        <taxon>Bacteria</taxon>
        <taxon>Bacillati</taxon>
        <taxon>Actinomycetota</taxon>
        <taxon>Actinomycetes</taxon>
        <taxon>Mycobacteriales</taxon>
        <taxon>Nocardiaceae</taxon>
        <taxon>Nocardia</taxon>
    </lineage>
</organism>
<sequence>MGGTWFLKFVNSSSRTCVLQGFPGVSQTNDPIGEPVGEPAVRDQGPQAPKPAPVTLAPGGAAQFEFITYPKQVNECAALRTNTLRVYPPDNTESLWLPWDGLICPSPQRMLIVRAITPM</sequence>
<name>A0A9X2EGM2_9NOCA</name>
<evidence type="ECO:0000313" key="4">
    <source>
        <dbReference type="Proteomes" id="UP001139157"/>
    </source>
</evidence>
<feature type="region of interest" description="Disordered" evidence="1">
    <location>
        <begin position="24"/>
        <end position="52"/>
    </location>
</feature>
<dbReference type="Proteomes" id="UP001139157">
    <property type="component" value="Unassembled WGS sequence"/>
</dbReference>
<proteinExistence type="predicted"/>
<dbReference type="Pfam" id="PF14016">
    <property type="entry name" value="DUF4232"/>
    <property type="match status" value="1"/>
</dbReference>
<dbReference type="InterPro" id="IPR025326">
    <property type="entry name" value="DUF4232"/>
</dbReference>
<keyword evidence="4" id="KW-1185">Reference proteome</keyword>
<evidence type="ECO:0000313" key="3">
    <source>
        <dbReference type="EMBL" id="MCM6777976.1"/>
    </source>
</evidence>
<feature type="domain" description="DUF4232" evidence="2">
    <location>
        <begin position="4"/>
        <end position="101"/>
    </location>
</feature>
<dbReference type="EMBL" id="JAMRXG010000018">
    <property type="protein sequence ID" value="MCM6777976.1"/>
    <property type="molecule type" value="Genomic_DNA"/>
</dbReference>
<evidence type="ECO:0000256" key="1">
    <source>
        <dbReference type="SAM" id="MobiDB-lite"/>
    </source>
</evidence>
<gene>
    <name evidence="3" type="ORF">NDR86_31285</name>
</gene>
<dbReference type="AlphaFoldDB" id="A0A9X2EGM2"/>
<protein>
    <submittedName>
        <fullName evidence="3">DUF4232 domain-containing protein</fullName>
    </submittedName>
</protein>